<evidence type="ECO:0000313" key="4">
    <source>
        <dbReference type="EMBL" id="STX45313.1"/>
    </source>
</evidence>
<evidence type="ECO:0000259" key="2">
    <source>
        <dbReference type="SMART" id="SM00642"/>
    </source>
</evidence>
<dbReference type="AlphaFoldDB" id="A0A378JBY8"/>
<feature type="domain" description="Glycosyl hydrolase family 13 catalytic" evidence="2">
    <location>
        <begin position="17"/>
        <end position="361"/>
    </location>
</feature>
<organism evidence="4 6">
    <name type="scientific">Legionella gratiana</name>
    <dbReference type="NCBI Taxonomy" id="45066"/>
    <lineage>
        <taxon>Bacteria</taxon>
        <taxon>Pseudomonadati</taxon>
        <taxon>Pseudomonadota</taxon>
        <taxon>Gammaproteobacteria</taxon>
        <taxon>Legionellales</taxon>
        <taxon>Legionellaceae</taxon>
        <taxon>Legionella</taxon>
    </lineage>
</organism>
<dbReference type="Proteomes" id="UP000054691">
    <property type="component" value="Unassembled WGS sequence"/>
</dbReference>
<protein>
    <submittedName>
        <fullName evidence="4">Alpha-amylase</fullName>
    </submittedName>
</protein>
<dbReference type="CDD" id="cd00551">
    <property type="entry name" value="AmyAc_family"/>
    <property type="match status" value="1"/>
</dbReference>
<dbReference type="InterPro" id="IPR006047">
    <property type="entry name" value="GH13_cat_dom"/>
</dbReference>
<evidence type="ECO:0000256" key="1">
    <source>
        <dbReference type="SAM" id="MobiDB-lite"/>
    </source>
</evidence>
<dbReference type="InterPro" id="IPR017853">
    <property type="entry name" value="GH"/>
</dbReference>
<dbReference type="PANTHER" id="PTHR10357">
    <property type="entry name" value="ALPHA-AMYLASE FAMILY MEMBER"/>
    <property type="match status" value="1"/>
</dbReference>
<dbReference type="EMBL" id="UGOB01000001">
    <property type="protein sequence ID" value="STX45313.1"/>
    <property type="molecule type" value="Genomic_DNA"/>
</dbReference>
<accession>A0A378JBY8</accession>
<dbReference type="Gene3D" id="3.20.20.80">
    <property type="entry name" value="Glycosidases"/>
    <property type="match status" value="1"/>
</dbReference>
<keyword evidence="5" id="KW-1185">Reference proteome</keyword>
<feature type="region of interest" description="Disordered" evidence="1">
    <location>
        <begin position="680"/>
        <end position="702"/>
    </location>
</feature>
<proteinExistence type="predicted"/>
<dbReference type="Proteomes" id="UP000254476">
    <property type="component" value="Unassembled WGS sequence"/>
</dbReference>
<evidence type="ECO:0000313" key="5">
    <source>
        <dbReference type="Proteomes" id="UP000054691"/>
    </source>
</evidence>
<reference evidence="3 5" key="1">
    <citation type="submission" date="2015-11" db="EMBL/GenBank/DDBJ databases">
        <title>Genomic analysis of 38 Legionella species identifies large and diverse effector repertoires.</title>
        <authorList>
            <person name="Burstein D."/>
            <person name="Amaro F."/>
            <person name="Zusman T."/>
            <person name="Lifshitz Z."/>
            <person name="Cohen O."/>
            <person name="Gilbert J.A."/>
            <person name="Pupko T."/>
            <person name="Shuman H.A."/>
            <person name="Segal G."/>
        </authorList>
    </citation>
    <scope>NUCLEOTIDE SEQUENCE [LARGE SCALE GENOMIC DNA]</scope>
    <source>
        <strain evidence="3 5">Lyon 8420412</strain>
    </source>
</reference>
<reference evidence="4 6" key="2">
    <citation type="submission" date="2018-06" db="EMBL/GenBank/DDBJ databases">
        <authorList>
            <consortium name="Pathogen Informatics"/>
            <person name="Doyle S."/>
        </authorList>
    </citation>
    <scope>NUCLEOTIDE SEQUENCE [LARGE SCALE GENOMIC DNA]</scope>
    <source>
        <strain evidence="4 6">NCTC12388</strain>
    </source>
</reference>
<dbReference type="EMBL" id="LNYE01000029">
    <property type="protein sequence ID" value="KTD06492.1"/>
    <property type="molecule type" value="Genomic_DNA"/>
</dbReference>
<dbReference type="STRING" id="45066.Lgra_3269"/>
<name>A0A378JBY8_9GAMM</name>
<sequence length="702" mass="80546">MNYNFLTEGNGIIACYDMYPTQFRSIEDMKNYLPKLKQYGFNALWINPLQLPGDINGFFKTDKNLGVKIGNEVTRSLYAMSNPDLINPQFSQGTANDSLEKIQQLNRDALKSFTQRARELDIVPMFDLVLNHVAIDSPLCKEKPHWFKGAHEDFKDVRGFNYDDEKIRKEIMRELWQPYIQRYMLEYGFDGVRVDAVGYVHHEIRREVYEYIHTLSKEHKKPKPVIIDEALFNKRELAEEVRYLKLPGVGPTHITTEVYNTEFTLASTDIPSKILEEEQLKASVVFYQKDGVLREQAKGGCINFCGNHDYRSLAMTILFQMAKQRFLSDPLYNDFMNSYQSFSPTPKTAKGSKQELVDPLKTTLLYSYVSQIKTELECKNEKTLHDFQTLVYEKMALTALTGSGGWFLLSGDETCDVTAKTVFQRKDAVDKSYYPQREHHIFSDKPDIANKVLEKMAEDNFFEENSANNWLVDLYHELSKHPELQQRLLLPHIENIKHQINAGIATVQYKFSSLLSAENCSIGFEAEDFIAKTRNSDNGWQGLHDNVAFISQLNSLLKKLPASVAGFSSALVRLPEKPNLVIIVRKNGKQIDAPIDIVAVNLDQTKNTILTKKDLQQIAKNYCNQYLLYGTLDEKNHLLKNLYNRMLETVGPNQIHVDSSIVYDSSEGFDLSNSSIKFFKSQPESRSSQDDALNPKNTIVKQ</sequence>
<gene>
    <name evidence="3" type="ORF">Lgra_3269</name>
    <name evidence="4" type="ORF">NCTC12388_02042</name>
</gene>
<evidence type="ECO:0000313" key="6">
    <source>
        <dbReference type="Proteomes" id="UP000254476"/>
    </source>
</evidence>
<dbReference type="SMART" id="SM00642">
    <property type="entry name" value="Aamy"/>
    <property type="match status" value="1"/>
</dbReference>
<dbReference type="SUPFAM" id="SSF51445">
    <property type="entry name" value="(Trans)glycosidases"/>
    <property type="match status" value="1"/>
</dbReference>
<dbReference type="OrthoDB" id="9805159at2"/>
<evidence type="ECO:0000313" key="3">
    <source>
        <dbReference type="EMBL" id="KTD06492.1"/>
    </source>
</evidence>
<dbReference type="GO" id="GO:0005975">
    <property type="term" value="P:carbohydrate metabolic process"/>
    <property type="evidence" value="ECO:0007669"/>
    <property type="project" value="InterPro"/>
</dbReference>
<dbReference type="RefSeq" id="WP_058500232.1">
    <property type="nucleotide sequence ID" value="NZ_CAAAHW010000005.1"/>
</dbReference>